<dbReference type="InterPro" id="IPR011493">
    <property type="entry name" value="GLUG"/>
</dbReference>
<dbReference type="InterPro" id="IPR041248">
    <property type="entry name" value="YDG"/>
</dbReference>
<dbReference type="InterPro" id="IPR041286">
    <property type="entry name" value="MBG_2"/>
</dbReference>
<dbReference type="SUPFAM" id="SSF51126">
    <property type="entry name" value="Pectin lyase-like"/>
    <property type="match status" value="1"/>
</dbReference>
<reference evidence="6" key="1">
    <citation type="submission" date="2024-05" db="EMBL/GenBank/DDBJ databases">
        <title>Isolation and characterization of Sporomusa carbonis sp. nov., a carboxydotrophic hydrogenogen in the genus of Sporomusa isolated from a charcoal burning pile.</title>
        <authorList>
            <person name="Boeer T."/>
            <person name="Rosenbaum F."/>
            <person name="Eysell L."/>
            <person name="Mueller V."/>
            <person name="Daniel R."/>
            <person name="Poehlein A."/>
        </authorList>
    </citation>
    <scope>NUCLEOTIDE SEQUENCE [LARGE SCALE GENOMIC DNA]</scope>
    <source>
        <strain evidence="6">DSM 10669</strain>
    </source>
</reference>
<dbReference type="Gene3D" id="2.160.20.10">
    <property type="entry name" value="Single-stranded right-handed beta-helix, Pectin lyase-like"/>
    <property type="match status" value="1"/>
</dbReference>
<dbReference type="NCBIfam" id="TIGR01901">
    <property type="entry name" value="adhes_NPXG"/>
    <property type="match status" value="1"/>
</dbReference>
<evidence type="ECO:0000256" key="1">
    <source>
        <dbReference type="ARBA" id="ARBA00004613"/>
    </source>
</evidence>
<dbReference type="Pfam" id="PF05860">
    <property type="entry name" value="TPS"/>
    <property type="match status" value="1"/>
</dbReference>
<dbReference type="Gene3D" id="3.30.210.10">
    <property type="entry name" value="DNA polymerase, thumb domain"/>
    <property type="match status" value="1"/>
</dbReference>
<gene>
    <name evidence="6" type="ORF">SPSIL_051480</name>
</gene>
<comment type="subcellular location">
    <subcellularLocation>
        <location evidence="1">Secreted</location>
    </subcellularLocation>
</comment>
<dbReference type="EMBL" id="CP155573">
    <property type="protein sequence ID" value="XFO68920.1"/>
    <property type="molecule type" value="Genomic_DNA"/>
</dbReference>
<dbReference type="SMART" id="SM00710">
    <property type="entry name" value="PbH1"/>
    <property type="match status" value="12"/>
</dbReference>
<dbReference type="PANTHER" id="PTHR12338:SF8">
    <property type="entry name" value="HEME_HEMOPEXIN-BINDING PROTEIN"/>
    <property type="match status" value="1"/>
</dbReference>
<keyword evidence="3 4" id="KW-0732">Signal</keyword>
<protein>
    <recommendedName>
        <fullName evidence="5">Filamentous haemagglutinin FhaB/tRNA nuclease CdiA-like TPS domain-containing protein</fullName>
    </recommendedName>
</protein>
<dbReference type="Pfam" id="PF07581">
    <property type="entry name" value="Glug"/>
    <property type="match status" value="3"/>
</dbReference>
<keyword evidence="7" id="KW-1185">Reference proteome</keyword>
<feature type="chain" id="PRO_5046685456" description="Filamentous haemagglutinin FhaB/tRNA nuclease CdiA-like TPS domain-containing protein" evidence="4">
    <location>
        <begin position="36"/>
        <end position="2839"/>
    </location>
</feature>
<dbReference type="Pfam" id="PF18676">
    <property type="entry name" value="MBG_2"/>
    <property type="match status" value="1"/>
</dbReference>
<dbReference type="Proteomes" id="UP000216752">
    <property type="component" value="Chromosome"/>
</dbReference>
<evidence type="ECO:0000256" key="2">
    <source>
        <dbReference type="ARBA" id="ARBA00022525"/>
    </source>
</evidence>
<evidence type="ECO:0000313" key="6">
    <source>
        <dbReference type="EMBL" id="XFO68920.1"/>
    </source>
</evidence>
<evidence type="ECO:0000256" key="3">
    <source>
        <dbReference type="ARBA" id="ARBA00022729"/>
    </source>
</evidence>
<dbReference type="Pfam" id="PF18657">
    <property type="entry name" value="YDG"/>
    <property type="match status" value="10"/>
</dbReference>
<organism evidence="6 7">
    <name type="scientific">Sporomusa silvacetica DSM 10669</name>
    <dbReference type="NCBI Taxonomy" id="1123289"/>
    <lineage>
        <taxon>Bacteria</taxon>
        <taxon>Bacillati</taxon>
        <taxon>Bacillota</taxon>
        <taxon>Negativicutes</taxon>
        <taxon>Selenomonadales</taxon>
        <taxon>Sporomusaceae</taxon>
        <taxon>Sporomusa</taxon>
    </lineage>
</organism>
<evidence type="ECO:0000259" key="5">
    <source>
        <dbReference type="SMART" id="SM00912"/>
    </source>
</evidence>
<dbReference type="InterPro" id="IPR050909">
    <property type="entry name" value="Bact_Autotransporter_VF"/>
</dbReference>
<dbReference type="InterPro" id="IPR011050">
    <property type="entry name" value="Pectin_lyase_fold/virulence"/>
</dbReference>
<evidence type="ECO:0000256" key="4">
    <source>
        <dbReference type="SAM" id="SignalP"/>
    </source>
</evidence>
<sequence length="2839" mass="282733">MQRKWKRHWQRLAKAMRPLVAAGLLVLSAYSPALANPTGGTVTSGSATIASSGSTMTINQTTNNAIINWQNFSIGKGEKVKFVQPGSSSVALNRVIGNDASSIYGSLNANGKVFLINPNGILFSRSAQVNVGGLVASTLNITDSDFLSGKYSFSKDGDAGSVINQGSITATNEAVLIGPKVANEGVIAAKATGLAAGNKVSLDFNGDNLLKVAVDTGAAGGSAVNSGTITSTGGLVVMSAGTADTLLGTVVNNSGVIRAQNVNNVNGVIRLEGGSVTNSGTLDASGKASGQTGGTVKVLGDTVTLASGSTIDVSGDAGGGTALVGGATKGASSEYAATTTTIASGATINADATNTGNGGEVVVWANDTTKFAGTVTARGGEISGDGGSVETSGAHVKISDSASVTTLSAYGKSGTWLIDPDGFTIAASGGDMTGTAVSSALNGGNFEIQSTGGSGSDGDINVNDAVSWNKNKLTLTATNDVNINAVMTATGTASLALKPGSGTVNCALSSSGFTGKVNFSGTGSLSIGTDTYAVITSRSALQSMSSTGHYVLGSDIDISGANFTPVSSFSGVFDGLGNTITGLTVNSTNSGGMFSTLTGTVRNLGLVNVDINCVGMNVGALAAFNNSGSILNCYSSGQVTNTYSSGNATGGLVGRNYGSSSITNSYSTCDVSLNNISNENQNAVGGLVGLNYGTIEYCYTTGGQVSANGKVLNYVGGLVGLNDNGSINYCYSIDSVTAEPSGDYLYVILGGLVGYNYNGGSGSGGTITNSYSMGAVNSTATGDYVYIGGLVGQNYGSSISTCYSTGKVSGSRVAGLVGMNIDGAITNCYWDSETSTTTKGVWEGGSATGLSDSNMKLQASYTPSGTSAGQWDFTNVWAVDSAHNNGYPYLQAVPTTLTTITLSGTLLGYGAGYTIVAVDNGTVLDSTETITGGNYSFSLPLSSVGSGTSLLCYVSGESVQASLVYISGGTSASNLNLTGTTVTVDGNARNLSNTNLTTAIGSLTSSDILYSTSGNNITFSADALIKNANSVTINGALNAGIHNITISSINPVIQTSSGVITAAGLVLLGSGSYTLNIAENVVGTLAGGSSGAIGTLKFKNDSDFAIGNSTSGLTSSGVVTLTSSGTVTQTKPISATGLELLGTGNYTLTNTGNLIGTIAAGTSTTSVSRLLLTNAQALTVGTGGIYSLGDVTLATTGGNSITLAGNVTTATGTQTYNSAVTINNSGTTTLSSSGGNIIFADTLDGTTGSSAVVVEATAGAITLGATGTTNLLDSLTISAGGTITAPYTVNVGTFILNGGTWRQIGSSLPTFSATDFRISDGTFIRAINSNTTAIGTSANPYLITDVYGLQGIGSSGMLGNYYTLVNSIDASDTSGWNSGAGFVPIGNSSTNFTGTFSGNSYTISNLFINSAASYVGLVGVSSGTIQNLGLIGGSVTGTNSTSSVTGGLVGWNNNGMITNCYDNIAVSLNNVSGLGVVGGLVGASSGTISDSYSTSDVGNIGTVNLGAIGGLVGANGGIISHSYSTGTVTGNIGTAGVGGVGGLVGANGGTILESYSTDTVTGSGGSEAIGGLVGVNGGNTTSTSISSYISGLIANSYSGSITDCYSTGQVTGNGGGNLIGGLVGLNDGTGGNSTITNCYSISKVTGSGSSNIIGGFVGSNDGTSSTAVITNSYWDVDTSHTTVGIGTGTVTSGATGLTSLGTEGYASAFEKDSYSGWNIATSGGSSSIWRMYEGQTYPLLRYFLTSLTVAAGNVTTTYNGAAYSGSPSGVTYTTTSGTTSSAPSNVFGTLSYGSNPDAGTYSLTGQYSNQQGYDISYSATSTLKINPEQLTVSTSPVTKTYDGTTSASGSAVLTSGTLYNGDTLSGGTFAFTDPNAGIGNKTVTVSGVTTTNSANSGNYTISYADNTSSTINPETLTVTTSSVTKTYDGTTSASGSAVLTSGTLYNGDTLSGGTFAFTDPNAGIGNKTVTVSGVTTTNSANGGNYTISYADNTGSTINPETLTVTTSSVTKTYDGTTSASGSVVLTSGTLYNGDTLSGGTFAYIDPNVGSGNKKVTVSGVTTTNSANSGNYTISYADNTSSTINPETLTVTTSSVTKTYDGTTSASGSAVLTSGTLYNGDTLSGGTFAFTDPNAGIGNKTVTVSGVTTTNSANSGNYTISYADNTSSTINPETLTVSTSSVTKTYDGTTSASGSVVLTSGTLYNGDTLSGGTFAYTDSNAGIGNKRVTVSGVAITNSADSGNYTISYADNTSSTINPEMLTVTTSSVTKTYDGTTSASGSVVLTSGTLYNGDTLSGGTFAFIDPNAGIGNKTVTVSGVTTTNSANSGNYTINYDSNTTSTINPETLTVSTSSVTKTYDGTTSASGSAVLTSGTLYNGDTLSGGTFAYTDSNAGIGNKKVTVSGVAITDSANSGNYTISYADNTSSTINPEMLTVTTSSVTKTYDGTTSASGSVVLTSGTLYNGDTLSGGTFAFTDPNAGSGNKKVTVSGVTTTNSANYTINYDSNTTSTINPETLTVSTSSVTKTYDGTTSASGSVVLTSGTLYNSDTLSGGTFAYTDPNAGSGNKKVTVSGVAITDSADSGNYTISYADNTSSTINPETLTVSTSSVTKTYDGTTSASGSVVLTSGTLYNGDTLSGGTFAYTDSNAGIGNKKVTVSGVAITDSANSGNYTISYADNTSSTINLALLTITANSVIKEYDGLPYSGGNGVTYGGFVNGESSAVLSGTLIFGGNSQGAVDSGSYSIEPGGLSSTNYDIDFVNGILNVRRESSQNDAYTGATGNILRNWILPNQNTIGTAGGTFNLAIIPPGINLTGYTFATDFNNFSEATVQVPSDSTQQD</sequence>
<dbReference type="InterPro" id="IPR006626">
    <property type="entry name" value="PbH1"/>
</dbReference>
<proteinExistence type="predicted"/>
<dbReference type="SMART" id="SM00912">
    <property type="entry name" value="Haemagg_act"/>
    <property type="match status" value="1"/>
</dbReference>
<feature type="domain" description="Filamentous haemagglutinin FhaB/tRNA nuclease CdiA-like TPS" evidence="5">
    <location>
        <begin position="33"/>
        <end position="145"/>
    </location>
</feature>
<feature type="signal peptide" evidence="4">
    <location>
        <begin position="1"/>
        <end position="35"/>
    </location>
</feature>
<dbReference type="InterPro" id="IPR008638">
    <property type="entry name" value="FhaB/CdiA-like_TPS"/>
</dbReference>
<dbReference type="InterPro" id="IPR037160">
    <property type="entry name" value="DNA_Pol_thumb_sf"/>
</dbReference>
<dbReference type="Gene3D" id="2.160.20.110">
    <property type="match status" value="3"/>
</dbReference>
<dbReference type="PANTHER" id="PTHR12338">
    <property type="entry name" value="AUTOTRANSPORTER"/>
    <property type="match status" value="1"/>
</dbReference>
<dbReference type="InterPro" id="IPR012334">
    <property type="entry name" value="Pectin_lyas_fold"/>
</dbReference>
<accession>A0ABZ3IT69</accession>
<keyword evidence="2" id="KW-0964">Secreted</keyword>
<name>A0ABZ3IT69_9FIRM</name>
<evidence type="ECO:0000313" key="7">
    <source>
        <dbReference type="Proteomes" id="UP000216752"/>
    </source>
</evidence>